<keyword evidence="1" id="KW-0378">Hydrolase</keyword>
<reference evidence="1" key="1">
    <citation type="journal article" date="2021" name="Environ. Microbiol.">
        <title>Gene family expansions and transcriptome signatures uncover fungal adaptations to wood decay.</title>
        <authorList>
            <person name="Hage H."/>
            <person name="Miyauchi S."/>
            <person name="Viragh M."/>
            <person name="Drula E."/>
            <person name="Min B."/>
            <person name="Chaduli D."/>
            <person name="Navarro D."/>
            <person name="Favel A."/>
            <person name="Norest M."/>
            <person name="Lesage-Meessen L."/>
            <person name="Balint B."/>
            <person name="Merenyi Z."/>
            <person name="de Eugenio L."/>
            <person name="Morin E."/>
            <person name="Martinez A.T."/>
            <person name="Baldrian P."/>
            <person name="Stursova M."/>
            <person name="Martinez M.J."/>
            <person name="Novotny C."/>
            <person name="Magnuson J.K."/>
            <person name="Spatafora J.W."/>
            <person name="Maurice S."/>
            <person name="Pangilinan J."/>
            <person name="Andreopoulos W."/>
            <person name="LaButti K."/>
            <person name="Hundley H."/>
            <person name="Na H."/>
            <person name="Kuo A."/>
            <person name="Barry K."/>
            <person name="Lipzen A."/>
            <person name="Henrissat B."/>
            <person name="Riley R."/>
            <person name="Ahrendt S."/>
            <person name="Nagy L.G."/>
            <person name="Grigoriev I.V."/>
            <person name="Martin F."/>
            <person name="Rosso M.N."/>
        </authorList>
    </citation>
    <scope>NUCLEOTIDE SEQUENCE</scope>
    <source>
        <strain evidence="1">CBS 384.51</strain>
    </source>
</reference>
<dbReference type="Proteomes" id="UP001055072">
    <property type="component" value="Unassembled WGS sequence"/>
</dbReference>
<dbReference type="EMBL" id="MU274909">
    <property type="protein sequence ID" value="KAI0089732.1"/>
    <property type="molecule type" value="Genomic_DNA"/>
</dbReference>
<comment type="caution">
    <text evidence="1">The sequence shown here is derived from an EMBL/GenBank/DDBJ whole genome shotgun (WGS) entry which is preliminary data.</text>
</comment>
<sequence length="328" mass="34879">MQLLPSILFALALFAEQASAHGYVNQIAVDGKWYPGNKPGSDSQLGPSPIRLISDGGPLQLQGSEARDFVCGKNASKAQMTVPANTSSLVTFNWVGMDGASAWIHHAGPVITYMTSCGSQSCDAFDATVDTKWFKVAQLGQLPNDTGRWFQEGISSERTYVFQLPDQLAPGGYLIRHELISLQNAVAPNGIEFYPMCLQVNVSSEGQQQPNTTVTFPAIYNSSTDGLIFDTYTPPVPAYPFPGGPLSNVHASGQGLGPTAPSLSAIPTTSQTDSASDAPQCSVAPPEKQGSTSSAVRSHDSQPPNGRCLVKRNTGRRAAHNAGLRRAW</sequence>
<accession>A0ACB8U5T7</accession>
<evidence type="ECO:0000313" key="2">
    <source>
        <dbReference type="Proteomes" id="UP001055072"/>
    </source>
</evidence>
<evidence type="ECO:0000313" key="1">
    <source>
        <dbReference type="EMBL" id="KAI0089732.1"/>
    </source>
</evidence>
<organism evidence="1 2">
    <name type="scientific">Irpex rosettiformis</name>
    <dbReference type="NCBI Taxonomy" id="378272"/>
    <lineage>
        <taxon>Eukaryota</taxon>
        <taxon>Fungi</taxon>
        <taxon>Dikarya</taxon>
        <taxon>Basidiomycota</taxon>
        <taxon>Agaricomycotina</taxon>
        <taxon>Agaricomycetes</taxon>
        <taxon>Polyporales</taxon>
        <taxon>Irpicaceae</taxon>
        <taxon>Irpex</taxon>
    </lineage>
</organism>
<proteinExistence type="predicted"/>
<name>A0ACB8U5T7_9APHY</name>
<protein>
    <submittedName>
        <fullName evidence="1">Glycosyl hydrolase family 61-domain-containing protein</fullName>
    </submittedName>
</protein>
<keyword evidence="2" id="KW-1185">Reference proteome</keyword>
<gene>
    <name evidence="1" type="ORF">BDY19DRAFT_889049</name>
</gene>